<reference evidence="1" key="1">
    <citation type="journal article" date="2021" name="Proc. Natl. Acad. Sci. U.S.A.">
        <title>A Catalog of Tens of Thousands of Viruses from Human Metagenomes Reveals Hidden Associations with Chronic Diseases.</title>
        <authorList>
            <person name="Tisza M.J."/>
            <person name="Buck C.B."/>
        </authorList>
    </citation>
    <scope>NUCLEOTIDE SEQUENCE</scope>
    <source>
        <strain evidence="1">CtkBO7</strain>
    </source>
</reference>
<evidence type="ECO:0000313" key="1">
    <source>
        <dbReference type="EMBL" id="DAD90911.1"/>
    </source>
</evidence>
<name>A0A8S5N949_9CAUD</name>
<accession>A0A8S5N949</accession>
<sequence>MFPKDYNFTNSIQSTATATNSQHKVGRSFAFDYRTHRFIFKDGRNVEDTQIQAIKQWIELFIRTELKKYMIYSDSFGLDLRHLLGYRLPRAYQVSEVKRRITEGIMNKVPCVAVVKDWNFNAGIFYFTVVTHTGEEVKINYELGI</sequence>
<dbReference type="EMBL" id="BK015098">
    <property type="protein sequence ID" value="DAD90911.1"/>
    <property type="molecule type" value="Genomic_DNA"/>
</dbReference>
<evidence type="ECO:0008006" key="2">
    <source>
        <dbReference type="Google" id="ProtNLM"/>
    </source>
</evidence>
<dbReference type="Pfam" id="PF10934">
    <property type="entry name" value="Sheath_initiator"/>
    <property type="match status" value="1"/>
</dbReference>
<dbReference type="InterPro" id="IPR020288">
    <property type="entry name" value="Sheath_initiator"/>
</dbReference>
<proteinExistence type="predicted"/>
<organism evidence="1">
    <name type="scientific">Siphoviridae sp. ctkBO7</name>
    <dbReference type="NCBI Taxonomy" id="2826441"/>
    <lineage>
        <taxon>Viruses</taxon>
        <taxon>Duplodnaviria</taxon>
        <taxon>Heunggongvirae</taxon>
        <taxon>Uroviricota</taxon>
        <taxon>Caudoviricetes</taxon>
    </lineage>
</organism>
<protein>
    <recommendedName>
        <fullName evidence="2">DUF2634 domain-containing protein</fullName>
    </recommendedName>
</protein>